<keyword evidence="6" id="KW-0119">Carbohydrate metabolism</keyword>
<evidence type="ECO:0000256" key="1">
    <source>
        <dbReference type="ARBA" id="ARBA00005715"/>
    </source>
</evidence>
<evidence type="ECO:0000256" key="11">
    <source>
        <dbReference type="ARBA" id="ARBA00039461"/>
    </source>
</evidence>
<dbReference type="EMBL" id="CP012150">
    <property type="protein sequence ID" value="AKS34327.1"/>
    <property type="molecule type" value="Genomic_DNA"/>
</dbReference>
<organism evidence="15 16">
    <name type="scientific">Mycolicibacterium goodii</name>
    <name type="common">Mycobacterium goodii</name>
    <dbReference type="NCBI Taxonomy" id="134601"/>
    <lineage>
        <taxon>Bacteria</taxon>
        <taxon>Bacillati</taxon>
        <taxon>Actinomycetota</taxon>
        <taxon>Actinomycetes</taxon>
        <taxon>Mycobacteriales</taxon>
        <taxon>Mycobacteriaceae</taxon>
        <taxon>Mycolicibacterium</taxon>
    </lineage>
</organism>
<dbReference type="InterPro" id="IPR037051">
    <property type="entry name" value="4-carb_acid_sugar_kinase_N_sf"/>
</dbReference>
<protein>
    <recommendedName>
        <fullName evidence="11">3-oxo-tetronate kinase</fullName>
        <ecNumber evidence="10">2.7.1.217</ecNumber>
    </recommendedName>
    <alternativeName>
        <fullName evidence="12">3-dehydrotetronate 4-kinase</fullName>
    </alternativeName>
</protein>
<dbReference type="InterPro" id="IPR042213">
    <property type="entry name" value="NBD_C_sf"/>
</dbReference>
<sequence>MIGCIADDYTGGTDVAAAFRRQGLRTMLLFGQPDGMPDVDGYDALVVALKSRALDAGTAVNMALVARDWLVSQAAVSIVYFKYCSTFDSTPAGNIGPVTDALLDAAGDALTVVCPASPEHGRTVYQGHLFVHDQLLSDSSMRHHPLTPMRDSYLPRLMGAQTPHLVGAVTWQRVRAGSEAIRDELRAAAADSIRHVVLDALDEDDLTAVARAVDGMAVVTGAAGLAGALGRVIRVGTRGPDSSEPVPAPGGPAVILAGSCSKATLGQVAYARERFASWRLDPREVGHPGELLDPAAQWLTDHLGDAPVMLYSSAPAEERSEADPEIATQLESIIGALAKAAVAAGAGRVVVAGGETSGAVVDALDVRTVVVDAEADRGVPWCSTRDHRLSLLLKSGNFGRPDLLVRAATSKTLS</sequence>
<evidence type="ECO:0000256" key="8">
    <source>
        <dbReference type="ARBA" id="ARBA00036346"/>
    </source>
</evidence>
<dbReference type="GO" id="GO:0005524">
    <property type="term" value="F:ATP binding"/>
    <property type="evidence" value="ECO:0007669"/>
    <property type="project" value="UniProtKB-KW"/>
</dbReference>
<evidence type="ECO:0000256" key="3">
    <source>
        <dbReference type="ARBA" id="ARBA00022741"/>
    </source>
</evidence>
<evidence type="ECO:0000259" key="13">
    <source>
        <dbReference type="Pfam" id="PF07005"/>
    </source>
</evidence>
<dbReference type="InterPro" id="IPR031475">
    <property type="entry name" value="NBD_C"/>
</dbReference>
<keyword evidence="5" id="KW-0067">ATP-binding</keyword>
<feature type="domain" description="Four-carbon acid sugar kinase N-terminal" evidence="13">
    <location>
        <begin position="2"/>
        <end position="229"/>
    </location>
</feature>
<feature type="domain" description="Four-carbon acid sugar kinase nucleotide binding" evidence="14">
    <location>
        <begin position="254"/>
        <end position="404"/>
    </location>
</feature>
<evidence type="ECO:0000256" key="7">
    <source>
        <dbReference type="ARBA" id="ARBA00035898"/>
    </source>
</evidence>
<dbReference type="Pfam" id="PF07005">
    <property type="entry name" value="SBD_N"/>
    <property type="match status" value="1"/>
</dbReference>
<evidence type="ECO:0000256" key="5">
    <source>
        <dbReference type="ARBA" id="ARBA00022840"/>
    </source>
</evidence>
<name>A0A0K0XAE1_MYCGD</name>
<dbReference type="Pfam" id="PF17042">
    <property type="entry name" value="NBD_C"/>
    <property type="match status" value="1"/>
</dbReference>
<keyword evidence="4" id="KW-0418">Kinase</keyword>
<evidence type="ECO:0000256" key="4">
    <source>
        <dbReference type="ARBA" id="ARBA00022777"/>
    </source>
</evidence>
<dbReference type="InterPro" id="IPR050007">
    <property type="entry name" value="OtnK"/>
</dbReference>
<dbReference type="Gene3D" id="3.40.50.10840">
    <property type="entry name" value="Putative sugar-binding, N-terminal domain"/>
    <property type="match status" value="1"/>
</dbReference>
<dbReference type="NCBIfam" id="NF043035">
    <property type="entry name" value="OxoTetrKin"/>
    <property type="match status" value="1"/>
</dbReference>
<accession>A0A0K0XAE1</accession>
<evidence type="ECO:0000256" key="10">
    <source>
        <dbReference type="ARBA" id="ARBA00039095"/>
    </source>
</evidence>
<dbReference type="SUPFAM" id="SSF142764">
    <property type="entry name" value="YgbK-like"/>
    <property type="match status" value="1"/>
</dbReference>
<comment type="catalytic activity">
    <reaction evidence="8">
        <text>3-dehydro-D-erythronate + ATP = 3-dehydro-4-O-phospho-D-erythronate + ADP + H(+)</text>
        <dbReference type="Rhea" id="RHEA:52556"/>
        <dbReference type="ChEBI" id="CHEBI:15378"/>
        <dbReference type="ChEBI" id="CHEBI:30616"/>
        <dbReference type="ChEBI" id="CHEBI:57958"/>
        <dbReference type="ChEBI" id="CHEBI:136593"/>
        <dbReference type="ChEBI" id="CHEBI:456216"/>
        <dbReference type="EC" id="2.7.1.217"/>
    </reaction>
</comment>
<evidence type="ECO:0000313" key="15">
    <source>
        <dbReference type="EMBL" id="AKS34327.1"/>
    </source>
</evidence>
<evidence type="ECO:0000256" key="6">
    <source>
        <dbReference type="ARBA" id="ARBA00023277"/>
    </source>
</evidence>
<dbReference type="OrthoDB" id="191465at2"/>
<evidence type="ECO:0000256" key="12">
    <source>
        <dbReference type="ARBA" id="ARBA00041377"/>
    </source>
</evidence>
<evidence type="ECO:0000256" key="2">
    <source>
        <dbReference type="ARBA" id="ARBA00022679"/>
    </source>
</evidence>
<reference evidence="15 16" key="1">
    <citation type="submission" date="2015-07" db="EMBL/GenBank/DDBJ databases">
        <title>Complete genome sequence of Mycobacterium goodii X7B, a facultative thermophilic biodesulfurizing bacterium.</title>
        <authorList>
            <person name="Yu B."/>
            <person name="Li F."/>
            <person name="Xu P."/>
        </authorList>
    </citation>
    <scope>NUCLEOTIDE SEQUENCE [LARGE SCALE GENOMIC DNA]</scope>
    <source>
        <strain evidence="15 16">X7B</strain>
    </source>
</reference>
<evidence type="ECO:0000313" key="16">
    <source>
        <dbReference type="Proteomes" id="UP000062255"/>
    </source>
</evidence>
<keyword evidence="3" id="KW-0547">Nucleotide-binding</keyword>
<comment type="catalytic activity">
    <reaction evidence="7">
        <text>3-dehydro-L-erythronate + ATP = 3-dehydro-4-O-phospho-L-erythronate + ADP + H(+)</text>
        <dbReference type="Rhea" id="RHEA:52552"/>
        <dbReference type="ChEBI" id="CHEBI:15378"/>
        <dbReference type="ChEBI" id="CHEBI:30616"/>
        <dbReference type="ChEBI" id="CHEBI:136592"/>
        <dbReference type="ChEBI" id="CHEBI:136670"/>
        <dbReference type="ChEBI" id="CHEBI:456216"/>
        <dbReference type="EC" id="2.7.1.217"/>
    </reaction>
</comment>
<keyword evidence="2" id="KW-0808">Transferase</keyword>
<dbReference type="PATRIC" id="fig|134601.6.peg.4803"/>
<dbReference type="KEGG" id="mgo:AFA91_23270"/>
<dbReference type="STRING" id="134601.AFA91_23270"/>
<evidence type="ECO:0000259" key="14">
    <source>
        <dbReference type="Pfam" id="PF17042"/>
    </source>
</evidence>
<gene>
    <name evidence="15" type="ORF">AFA91_23270</name>
</gene>
<comment type="similarity">
    <text evidence="1">Belongs to the four-carbon acid sugar kinase family.</text>
</comment>
<dbReference type="InterPro" id="IPR010737">
    <property type="entry name" value="4-carb_acid_sugar_kinase_N"/>
</dbReference>
<dbReference type="EC" id="2.7.1.217" evidence="10"/>
<proteinExistence type="inferred from homology"/>
<evidence type="ECO:0000256" key="9">
    <source>
        <dbReference type="ARBA" id="ARBA00037335"/>
    </source>
</evidence>
<dbReference type="AlphaFoldDB" id="A0A0K0XAE1"/>
<comment type="function">
    <text evidence="9">Catalyzes the ATP-dependent phosphorylation of 3-oxo-tetronate to 3-oxo-tetronate 4-phosphate.</text>
</comment>
<dbReference type="Gene3D" id="3.40.980.20">
    <property type="entry name" value="Four-carbon acid sugar kinase, nucleotide binding domain"/>
    <property type="match status" value="1"/>
</dbReference>
<dbReference type="GO" id="GO:0016301">
    <property type="term" value="F:kinase activity"/>
    <property type="evidence" value="ECO:0007669"/>
    <property type="project" value="UniProtKB-KW"/>
</dbReference>
<dbReference type="Proteomes" id="UP000062255">
    <property type="component" value="Chromosome"/>
</dbReference>